<feature type="compositionally biased region" description="Polar residues" evidence="1">
    <location>
        <begin position="18"/>
        <end position="40"/>
    </location>
</feature>
<dbReference type="RefSeq" id="XP_025832067.1">
    <property type="nucleotide sequence ID" value="XM_025976282.1"/>
</dbReference>
<accession>A0A7F5R7X1</accession>
<feature type="compositionally biased region" description="Polar residues" evidence="1">
    <location>
        <begin position="177"/>
        <end position="190"/>
    </location>
</feature>
<protein>
    <submittedName>
        <fullName evidence="3">Uncharacterized protein LOC108744362</fullName>
    </submittedName>
</protein>
<evidence type="ECO:0000256" key="1">
    <source>
        <dbReference type="SAM" id="MobiDB-lite"/>
    </source>
</evidence>
<feature type="compositionally biased region" description="Basic and acidic residues" evidence="1">
    <location>
        <begin position="116"/>
        <end position="136"/>
    </location>
</feature>
<evidence type="ECO:0000313" key="3">
    <source>
        <dbReference type="RefSeq" id="XP_025832067.1"/>
    </source>
</evidence>
<proteinExistence type="predicted"/>
<sequence>MIPLGSMAKMNGPPDKFTSPTHSLNSKSTGQSINKRTSTPILEKNIKPIAQSTPESKLSESSFGKMKYNIPSSPLARTSGLVKPSTLVGRRTAFNNSKNNSGSAPSLSDSGCKGFSKKESPNTTIERRHSASELKKPTGPTLKRSFSAAQEASSSVLTKMRQNIAKTRHNSLEGHNSRLSLKNPSRSSENIAEGNQLKAKNRILSNIKPANLISKINRKQGKENKC</sequence>
<feature type="region of interest" description="Disordered" evidence="1">
    <location>
        <begin position="167"/>
        <end position="197"/>
    </location>
</feature>
<feature type="compositionally biased region" description="Polar residues" evidence="1">
    <location>
        <begin position="93"/>
        <end position="109"/>
    </location>
</feature>
<reference evidence="3" key="1">
    <citation type="submission" date="2025-08" db="UniProtKB">
        <authorList>
            <consortium name="RefSeq"/>
        </authorList>
    </citation>
    <scope>IDENTIFICATION</scope>
    <source>
        <tissue evidence="3">Entire body</tissue>
    </source>
</reference>
<dbReference type="OrthoDB" id="6747212at2759"/>
<dbReference type="AlphaFoldDB" id="A0A7F5R7X1"/>
<gene>
    <name evidence="3" type="primary">LOC108744362</name>
</gene>
<keyword evidence="2" id="KW-1185">Reference proteome</keyword>
<dbReference type="Proteomes" id="UP000192223">
    <property type="component" value="Unplaced"/>
</dbReference>
<dbReference type="InParanoid" id="A0A7F5R7X1"/>
<dbReference type="KEGG" id="apln:108744362"/>
<feature type="compositionally biased region" description="Polar residues" evidence="1">
    <location>
        <begin position="50"/>
        <end position="62"/>
    </location>
</feature>
<feature type="region of interest" description="Disordered" evidence="1">
    <location>
        <begin position="1"/>
        <end position="155"/>
    </location>
</feature>
<organism evidence="2 3">
    <name type="scientific">Agrilus planipennis</name>
    <name type="common">Emerald ash borer</name>
    <name type="synonym">Agrilus marcopoli</name>
    <dbReference type="NCBI Taxonomy" id="224129"/>
    <lineage>
        <taxon>Eukaryota</taxon>
        <taxon>Metazoa</taxon>
        <taxon>Ecdysozoa</taxon>
        <taxon>Arthropoda</taxon>
        <taxon>Hexapoda</taxon>
        <taxon>Insecta</taxon>
        <taxon>Pterygota</taxon>
        <taxon>Neoptera</taxon>
        <taxon>Endopterygota</taxon>
        <taxon>Coleoptera</taxon>
        <taxon>Polyphaga</taxon>
        <taxon>Elateriformia</taxon>
        <taxon>Buprestoidea</taxon>
        <taxon>Buprestidae</taxon>
        <taxon>Agrilinae</taxon>
        <taxon>Agrilus</taxon>
    </lineage>
</organism>
<dbReference type="GeneID" id="108744362"/>
<name>A0A7F5R7X1_AGRPL</name>
<evidence type="ECO:0000313" key="2">
    <source>
        <dbReference type="Proteomes" id="UP000192223"/>
    </source>
</evidence>